<dbReference type="PANTHER" id="PTHR47235:SF1">
    <property type="entry name" value="BLR6548 PROTEIN"/>
    <property type="match status" value="1"/>
</dbReference>
<keyword evidence="8" id="KW-1185">Reference proteome</keyword>
<keyword evidence="3 5" id="KW-0732">Signal</keyword>
<dbReference type="GO" id="GO:0006865">
    <property type="term" value="P:amino acid transport"/>
    <property type="evidence" value="ECO:0007669"/>
    <property type="project" value="UniProtKB-KW"/>
</dbReference>
<accession>A0A1I6EQ88</accession>
<evidence type="ECO:0000256" key="4">
    <source>
        <dbReference type="ARBA" id="ARBA00022970"/>
    </source>
</evidence>
<reference evidence="7 8" key="1">
    <citation type="submission" date="2016-10" db="EMBL/GenBank/DDBJ databases">
        <authorList>
            <person name="de Groot N.N."/>
        </authorList>
    </citation>
    <scope>NUCLEOTIDE SEQUENCE [LARGE SCALE GENOMIC DNA]</scope>
    <source>
        <strain evidence="8">KMM 9023,NRIC 0796,JCM 17311,KCTC 23692</strain>
    </source>
</reference>
<dbReference type="OrthoDB" id="9147078at2"/>
<protein>
    <submittedName>
        <fullName evidence="7">ABC-type branched-chain amino acid transport system, substrate-binding protein</fullName>
    </submittedName>
</protein>
<dbReference type="InterPro" id="IPR028081">
    <property type="entry name" value="Leu-bd"/>
</dbReference>
<evidence type="ECO:0000313" key="8">
    <source>
        <dbReference type="Proteomes" id="UP000199302"/>
    </source>
</evidence>
<evidence type="ECO:0000256" key="1">
    <source>
        <dbReference type="ARBA" id="ARBA00010062"/>
    </source>
</evidence>
<evidence type="ECO:0000256" key="3">
    <source>
        <dbReference type="ARBA" id="ARBA00022729"/>
    </source>
</evidence>
<evidence type="ECO:0000313" key="7">
    <source>
        <dbReference type="EMBL" id="SFR19914.1"/>
    </source>
</evidence>
<keyword evidence="4" id="KW-0029">Amino-acid transport</keyword>
<dbReference type="Proteomes" id="UP000199302">
    <property type="component" value="Unassembled WGS sequence"/>
</dbReference>
<evidence type="ECO:0000259" key="6">
    <source>
        <dbReference type="Pfam" id="PF13458"/>
    </source>
</evidence>
<dbReference type="PANTHER" id="PTHR47235">
    <property type="entry name" value="BLR6548 PROTEIN"/>
    <property type="match status" value="1"/>
</dbReference>
<feature type="chain" id="PRO_5011636373" evidence="5">
    <location>
        <begin position="23"/>
        <end position="389"/>
    </location>
</feature>
<name>A0A1I6EQ88_9RHOB</name>
<keyword evidence="2" id="KW-0813">Transport</keyword>
<comment type="similarity">
    <text evidence="1">Belongs to the leucine-binding protein family.</text>
</comment>
<feature type="signal peptide" evidence="5">
    <location>
        <begin position="1"/>
        <end position="22"/>
    </location>
</feature>
<gene>
    <name evidence="7" type="ORF">SAMN04515673_11823</name>
</gene>
<dbReference type="CDD" id="cd19978">
    <property type="entry name" value="PBP1_ABC_ligand_binding-like"/>
    <property type="match status" value="1"/>
</dbReference>
<dbReference type="InterPro" id="IPR028082">
    <property type="entry name" value="Peripla_BP_I"/>
</dbReference>
<dbReference type="AlphaFoldDB" id="A0A1I6EQ88"/>
<dbReference type="EMBL" id="FOYI01000018">
    <property type="protein sequence ID" value="SFR19914.1"/>
    <property type="molecule type" value="Genomic_DNA"/>
</dbReference>
<dbReference type="PRINTS" id="PR00337">
    <property type="entry name" value="LEUILEVALBP"/>
</dbReference>
<dbReference type="STRING" id="871652.SAMN04515673_11823"/>
<organism evidence="7 8">
    <name type="scientific">Poseidonocella sedimentorum</name>
    <dbReference type="NCBI Taxonomy" id="871652"/>
    <lineage>
        <taxon>Bacteria</taxon>
        <taxon>Pseudomonadati</taxon>
        <taxon>Pseudomonadota</taxon>
        <taxon>Alphaproteobacteria</taxon>
        <taxon>Rhodobacterales</taxon>
        <taxon>Roseobacteraceae</taxon>
        <taxon>Poseidonocella</taxon>
    </lineage>
</organism>
<proteinExistence type="inferred from homology"/>
<feature type="domain" description="Leucine-binding protein" evidence="6">
    <location>
        <begin position="31"/>
        <end position="375"/>
    </location>
</feature>
<evidence type="ECO:0000256" key="2">
    <source>
        <dbReference type="ARBA" id="ARBA00022448"/>
    </source>
</evidence>
<evidence type="ECO:0000256" key="5">
    <source>
        <dbReference type="SAM" id="SignalP"/>
    </source>
</evidence>
<dbReference type="RefSeq" id="WP_092082648.1">
    <property type="nucleotide sequence ID" value="NZ_FOYI01000018.1"/>
</dbReference>
<dbReference type="InterPro" id="IPR000709">
    <property type="entry name" value="Leu_Ile_Val-bd"/>
</dbReference>
<dbReference type="Pfam" id="PF13458">
    <property type="entry name" value="Peripla_BP_6"/>
    <property type="match status" value="1"/>
</dbReference>
<dbReference type="SUPFAM" id="SSF53822">
    <property type="entry name" value="Periplasmic binding protein-like I"/>
    <property type="match status" value="1"/>
</dbReference>
<dbReference type="Gene3D" id="3.40.50.2300">
    <property type="match status" value="2"/>
</dbReference>
<sequence>MTFFRSLTAPIAALAMAMPAFAADGVTGSAVTFAQVAALNGPAGALGSGMRDGIMAAFAEANSAGGIHGRTVSLESFDDGYEPDRSVAAVRSVIVGGAHLGFIGPVGTPTSAATQPVATESNMPFIGPFTGAGFLRDPALSNVVNVRATYAAETEAWIAHLVDELGMESIAILYQDDGFGRVGLAGVTDALDRRGMTLAAEGTYTRNTTAVKSALLDIRKAKPDAVVMVGAYKPIAEFVKLSKKLKFEPTFVNISFVGSRALADELGPDGEGVIISQVVPFPWDASLPVVDAYQKALAAYDASASPGFVTLEGYLVGRVALRALDAAGPDVTRASFLDALGNLGSFDIGGLAFGYGAGDNQGLDSVFLTRITADGTFETVAAGEQHASR</sequence>